<name>A0A1M5TI96_9FIRM</name>
<dbReference type="SMART" id="SM00331">
    <property type="entry name" value="PP2C_SIG"/>
    <property type="match status" value="1"/>
</dbReference>
<dbReference type="NCBIfam" id="NF033484">
    <property type="entry name" value="Stp1_PP2C_phos"/>
    <property type="match status" value="1"/>
</dbReference>
<accession>A0A1M5TI96</accession>
<sequence length="244" mass="26080">MEFYGISDRGKVRPLNQDVCQTFYDAVKNSALLVVCDGMGGAKAGNIASEMAAEAFTASMKSHLAEDTNIIDIMQHMGEAVKLANTQVYDRSMSDIDCAGMGTTLVAAVVTPGGTVVANVGDSRAYHVTANQVTQVTKDHSVVEDMIDRGDLTRSEASSHPNRNLITRALGTALDAEPDFFFLNLQSGEYLLLCSDGLSNMLSEQVLLNEISGGANVQETCEKLVRLANMKGAPDNVTAVLIQK</sequence>
<dbReference type="InterPro" id="IPR036457">
    <property type="entry name" value="PPM-type-like_dom_sf"/>
</dbReference>
<organism evidence="2 3">
    <name type="scientific">Sporobacter termitidis DSM 10068</name>
    <dbReference type="NCBI Taxonomy" id="1123282"/>
    <lineage>
        <taxon>Bacteria</taxon>
        <taxon>Bacillati</taxon>
        <taxon>Bacillota</taxon>
        <taxon>Clostridia</taxon>
        <taxon>Eubacteriales</taxon>
        <taxon>Oscillospiraceae</taxon>
        <taxon>Sporobacter</taxon>
    </lineage>
</organism>
<gene>
    <name evidence="2" type="ORF">SAMN02745823_00092</name>
</gene>
<feature type="domain" description="PPM-type phosphatase" evidence="1">
    <location>
        <begin position="2"/>
        <end position="244"/>
    </location>
</feature>
<protein>
    <submittedName>
        <fullName evidence="2">Protein phosphatase</fullName>
    </submittedName>
</protein>
<dbReference type="CDD" id="cd00143">
    <property type="entry name" value="PP2Cc"/>
    <property type="match status" value="1"/>
</dbReference>
<evidence type="ECO:0000259" key="1">
    <source>
        <dbReference type="PROSITE" id="PS51746"/>
    </source>
</evidence>
<proteinExistence type="predicted"/>
<reference evidence="2 3" key="1">
    <citation type="submission" date="2016-11" db="EMBL/GenBank/DDBJ databases">
        <authorList>
            <person name="Jaros S."/>
            <person name="Januszkiewicz K."/>
            <person name="Wedrychowicz H."/>
        </authorList>
    </citation>
    <scope>NUCLEOTIDE SEQUENCE [LARGE SCALE GENOMIC DNA]</scope>
    <source>
        <strain evidence="2 3">DSM 10068</strain>
    </source>
</reference>
<dbReference type="OrthoDB" id="9801841at2"/>
<dbReference type="STRING" id="1123282.SAMN02745823_00092"/>
<evidence type="ECO:0000313" key="3">
    <source>
        <dbReference type="Proteomes" id="UP000183995"/>
    </source>
</evidence>
<dbReference type="InterPro" id="IPR015655">
    <property type="entry name" value="PP2C"/>
</dbReference>
<dbReference type="GO" id="GO:0004722">
    <property type="term" value="F:protein serine/threonine phosphatase activity"/>
    <property type="evidence" value="ECO:0007669"/>
    <property type="project" value="InterPro"/>
</dbReference>
<dbReference type="InterPro" id="IPR001932">
    <property type="entry name" value="PPM-type_phosphatase-like_dom"/>
</dbReference>
<dbReference type="Proteomes" id="UP000183995">
    <property type="component" value="Unassembled WGS sequence"/>
</dbReference>
<dbReference type="PANTHER" id="PTHR47992">
    <property type="entry name" value="PROTEIN PHOSPHATASE"/>
    <property type="match status" value="1"/>
</dbReference>
<dbReference type="SUPFAM" id="SSF81606">
    <property type="entry name" value="PP2C-like"/>
    <property type="match status" value="1"/>
</dbReference>
<dbReference type="RefSeq" id="WP_073075682.1">
    <property type="nucleotide sequence ID" value="NZ_FQXV01000001.1"/>
</dbReference>
<dbReference type="SMART" id="SM00332">
    <property type="entry name" value="PP2Cc"/>
    <property type="match status" value="1"/>
</dbReference>
<dbReference type="Pfam" id="PF13672">
    <property type="entry name" value="PP2C_2"/>
    <property type="match status" value="1"/>
</dbReference>
<dbReference type="PROSITE" id="PS51746">
    <property type="entry name" value="PPM_2"/>
    <property type="match status" value="1"/>
</dbReference>
<dbReference type="EMBL" id="FQXV01000001">
    <property type="protein sequence ID" value="SHH50083.1"/>
    <property type="molecule type" value="Genomic_DNA"/>
</dbReference>
<keyword evidence="3" id="KW-1185">Reference proteome</keyword>
<dbReference type="AlphaFoldDB" id="A0A1M5TI96"/>
<dbReference type="Gene3D" id="3.60.40.10">
    <property type="entry name" value="PPM-type phosphatase domain"/>
    <property type="match status" value="1"/>
</dbReference>
<evidence type="ECO:0000313" key="2">
    <source>
        <dbReference type="EMBL" id="SHH50083.1"/>
    </source>
</evidence>